<evidence type="ECO:0000313" key="1">
    <source>
        <dbReference type="EnsemblMetazoa" id="tetur275g00010.1"/>
    </source>
</evidence>
<dbReference type="Proteomes" id="UP000015104">
    <property type="component" value="Unassembled WGS sequence"/>
</dbReference>
<dbReference type="HOGENOM" id="CLU_3427074_0_0_1"/>
<proteinExistence type="predicted"/>
<evidence type="ECO:0000313" key="2">
    <source>
        <dbReference type="Proteomes" id="UP000015104"/>
    </source>
</evidence>
<dbReference type="EMBL" id="CAEY01000706">
    <property type="status" value="NOT_ANNOTATED_CDS"/>
    <property type="molecule type" value="Genomic_DNA"/>
</dbReference>
<name>T1KY99_TETUR</name>
<keyword evidence="2" id="KW-1185">Reference proteome</keyword>
<protein>
    <submittedName>
        <fullName evidence="1">Uncharacterized protein</fullName>
    </submittedName>
</protein>
<reference evidence="2" key="1">
    <citation type="submission" date="2011-08" db="EMBL/GenBank/DDBJ databases">
        <authorList>
            <person name="Rombauts S."/>
        </authorList>
    </citation>
    <scope>NUCLEOTIDE SEQUENCE</scope>
    <source>
        <strain evidence="2">London</strain>
    </source>
</reference>
<sequence>MLKLLHHNNGFQSFMKSLTMF</sequence>
<organism evidence="1 2">
    <name type="scientific">Tetranychus urticae</name>
    <name type="common">Two-spotted spider mite</name>
    <dbReference type="NCBI Taxonomy" id="32264"/>
    <lineage>
        <taxon>Eukaryota</taxon>
        <taxon>Metazoa</taxon>
        <taxon>Ecdysozoa</taxon>
        <taxon>Arthropoda</taxon>
        <taxon>Chelicerata</taxon>
        <taxon>Arachnida</taxon>
        <taxon>Acari</taxon>
        <taxon>Acariformes</taxon>
        <taxon>Trombidiformes</taxon>
        <taxon>Prostigmata</taxon>
        <taxon>Eleutherengona</taxon>
        <taxon>Raphignathae</taxon>
        <taxon>Tetranychoidea</taxon>
        <taxon>Tetranychidae</taxon>
        <taxon>Tetranychus</taxon>
    </lineage>
</organism>
<dbReference type="AlphaFoldDB" id="T1KY99"/>
<accession>T1KY99</accession>
<dbReference type="EnsemblMetazoa" id="tetur275g00010.1">
    <property type="protein sequence ID" value="tetur275g00010.1"/>
    <property type="gene ID" value="tetur275g00010"/>
</dbReference>
<reference evidence="1" key="2">
    <citation type="submission" date="2015-06" db="UniProtKB">
        <authorList>
            <consortium name="EnsemblMetazoa"/>
        </authorList>
    </citation>
    <scope>IDENTIFICATION</scope>
</reference>